<organism evidence="1 2">
    <name type="scientific">Candidatus Electronema aureum</name>
    <dbReference type="NCBI Taxonomy" id="2005002"/>
    <lineage>
        <taxon>Bacteria</taxon>
        <taxon>Pseudomonadati</taxon>
        <taxon>Thermodesulfobacteriota</taxon>
        <taxon>Desulfobulbia</taxon>
        <taxon>Desulfobulbales</taxon>
        <taxon>Desulfobulbaceae</taxon>
        <taxon>Candidatus Electronema</taxon>
    </lineage>
</organism>
<evidence type="ECO:0000313" key="1">
    <source>
        <dbReference type="EMBL" id="TAA73960.1"/>
    </source>
</evidence>
<dbReference type="AlphaFoldDB" id="A0A521FYZ2"/>
<sequence length="317" mass="33552">MPSVPPLDFSGLNTYSLHERHSKVTVADFAQAVKPGMTVRELIANLPKQLAGKDFPELVERIAAAVISKRPVLVGMGAHVIKVGLAPILIDLMERGIISALALNGAGIIHDAEIAMVGRTSEEVANVLGAGAFGAARETGEVLNQAINQGAKEGIGLGEAVGNALLQQNFPFNSQSLLAQARRLGIPVTVHVAMGTDIIHIHPAADGAAIGQCSHHDFRVFCRLVSGLEGGVYLNLGSAVLLPEVFLKALTVVRNLGHVVQRFTTANFDFIRAYRPATNVVHRPTLEGGKGFNFTGHHELMIPLLAAAVVDKLACSE</sequence>
<accession>A0A521FYZ2</accession>
<dbReference type="Proteomes" id="UP000316238">
    <property type="component" value="Unassembled WGS sequence"/>
</dbReference>
<reference evidence="1" key="1">
    <citation type="submission" date="2017-07" db="EMBL/GenBank/DDBJ databases">
        <title>The cable genome - Insights into the physiology and evolution of filamentous bacteria capable of sulfide oxidation via long distance electron transfer.</title>
        <authorList>
            <person name="Thorup C."/>
            <person name="Bjerg J.T."/>
            <person name="Schreiber L."/>
            <person name="Nielsen L.P."/>
            <person name="Kjeldsen K.U."/>
            <person name="Boesen T."/>
            <person name="Boggild A."/>
            <person name="Meysman F."/>
            <person name="Geelhoed J."/>
            <person name="Schramm A."/>
        </authorList>
    </citation>
    <scope>NUCLEOTIDE SEQUENCE [LARGE SCALE GENOMIC DNA]</scope>
    <source>
        <strain evidence="1">GS</strain>
    </source>
</reference>
<comment type="caution">
    <text evidence="1">The sequence shown here is derived from an EMBL/GenBank/DDBJ whole genome shotgun (WGS) entry which is preliminary data.</text>
</comment>
<name>A0A521FYZ2_9BACT</name>
<dbReference type="EMBL" id="NQJD01000046">
    <property type="protein sequence ID" value="TAA73960.1"/>
    <property type="molecule type" value="Genomic_DNA"/>
</dbReference>
<protein>
    <submittedName>
        <fullName evidence="1">Uncharacterized protein</fullName>
    </submittedName>
</protein>
<keyword evidence="2" id="KW-1185">Reference proteome</keyword>
<dbReference type="Gene3D" id="3.40.50.10690">
    <property type="entry name" value="putative lor/sdh protein like domains"/>
    <property type="match status" value="1"/>
</dbReference>
<proteinExistence type="predicted"/>
<gene>
    <name evidence="1" type="ORF">CDV28_1463</name>
</gene>
<evidence type="ECO:0000313" key="2">
    <source>
        <dbReference type="Proteomes" id="UP000316238"/>
    </source>
</evidence>